<dbReference type="Proteomes" id="UP001152049">
    <property type="component" value="Unassembled WGS sequence"/>
</dbReference>
<evidence type="ECO:0000313" key="1">
    <source>
        <dbReference type="EMBL" id="KAJ4246853.1"/>
    </source>
</evidence>
<name>A0A9W8RMB9_9HYPO</name>
<dbReference type="EMBL" id="JAOQAZ010000041">
    <property type="protein sequence ID" value="KAJ4246853.1"/>
    <property type="molecule type" value="Genomic_DNA"/>
</dbReference>
<dbReference type="InterPro" id="IPR036770">
    <property type="entry name" value="Ankyrin_rpt-contain_sf"/>
</dbReference>
<dbReference type="OrthoDB" id="5986190at2759"/>
<keyword evidence="2" id="KW-1185">Reference proteome</keyword>
<accession>A0A9W8RMB9</accession>
<comment type="caution">
    <text evidence="1">The sequence shown here is derived from an EMBL/GenBank/DDBJ whole genome shotgun (WGS) entry which is preliminary data.</text>
</comment>
<evidence type="ECO:0000313" key="2">
    <source>
        <dbReference type="Proteomes" id="UP001152049"/>
    </source>
</evidence>
<gene>
    <name evidence="1" type="ORF">NW762_013405</name>
</gene>
<dbReference type="AlphaFoldDB" id="A0A9W8RMB9"/>
<reference evidence="1" key="1">
    <citation type="submission" date="2022-09" db="EMBL/GenBank/DDBJ databases">
        <title>Fusarium specimens isolated from Avocado Roots.</title>
        <authorList>
            <person name="Stajich J."/>
            <person name="Roper C."/>
            <person name="Heimlech-Rivalta G."/>
        </authorList>
    </citation>
    <scope>NUCLEOTIDE SEQUENCE</scope>
    <source>
        <strain evidence="1">CF00136</strain>
    </source>
</reference>
<protein>
    <recommendedName>
        <fullName evidence="3">Ankyrin repeat protein</fullName>
    </recommendedName>
</protein>
<dbReference type="Gene3D" id="1.25.40.20">
    <property type="entry name" value="Ankyrin repeat-containing domain"/>
    <property type="match status" value="1"/>
</dbReference>
<evidence type="ECO:0008006" key="3">
    <source>
        <dbReference type="Google" id="ProtNLM"/>
    </source>
</evidence>
<proteinExistence type="predicted"/>
<dbReference type="SUPFAM" id="SSF48403">
    <property type="entry name" value="Ankyrin repeat"/>
    <property type="match status" value="1"/>
</dbReference>
<organism evidence="1 2">
    <name type="scientific">Fusarium torreyae</name>
    <dbReference type="NCBI Taxonomy" id="1237075"/>
    <lineage>
        <taxon>Eukaryota</taxon>
        <taxon>Fungi</taxon>
        <taxon>Dikarya</taxon>
        <taxon>Ascomycota</taxon>
        <taxon>Pezizomycotina</taxon>
        <taxon>Sordariomycetes</taxon>
        <taxon>Hypocreomycetidae</taxon>
        <taxon>Hypocreales</taxon>
        <taxon>Nectriaceae</taxon>
        <taxon>Fusarium</taxon>
    </lineage>
</organism>
<sequence>MKTSTDILMFNCALDVSSKEYVRYRKPGLYNYLLIVTAFQQTAHKEDFRDTLAKLVDYYSLDELEDGIFNFAGSLLGEAITHDNVIGARILLERGVNVNESYTICDVILTNPMQTCLSEKSSPEMLSLLVEYGAGLLAKSPMTGLTPLHSLIVGQSQVKDILDILSKHE</sequence>